<keyword evidence="4 5" id="KW-0472">Membrane</keyword>
<protein>
    <submittedName>
        <fullName evidence="7">O-antigen ligase</fullName>
    </submittedName>
</protein>
<dbReference type="AlphaFoldDB" id="A0A1H0YXT9"/>
<dbReference type="PANTHER" id="PTHR37422">
    <property type="entry name" value="TEICHURONIC ACID BIOSYNTHESIS PROTEIN TUAE"/>
    <property type="match status" value="1"/>
</dbReference>
<feature type="transmembrane region" description="Helical" evidence="5">
    <location>
        <begin position="211"/>
        <end position="226"/>
    </location>
</feature>
<feature type="transmembrane region" description="Helical" evidence="5">
    <location>
        <begin position="260"/>
        <end position="278"/>
    </location>
</feature>
<dbReference type="eggNOG" id="COG3307">
    <property type="taxonomic scope" value="Bacteria"/>
</dbReference>
<feature type="transmembrane region" description="Helical" evidence="5">
    <location>
        <begin position="33"/>
        <end position="52"/>
    </location>
</feature>
<dbReference type="InterPro" id="IPR007016">
    <property type="entry name" value="O-antigen_ligase-rel_domated"/>
</dbReference>
<dbReference type="STRING" id="1079994.SAMN04488565_1283"/>
<sequence length="463" mass="51350">MSESKTRLGVSAFAICVFILALGSNGVRNLVGWAGFLGLAAALVVWGIVIFVRERPERFRWYRLPAPLYWFLGLAILSILWSQYRFESVLGVLGQLATTLLAVVIAFVLSWHEVLRTLGTALRYLIGLSLVFELIVAVFVQRPVFQNFIDGFVDVPESGKVPKLLYWSRDLLFAGGPIQGLVASSVLLGFIALLGLIIFGIQLRAGLVRPVRGWFWVVVSFGTILLTRGATVWVALAAVVVGLVLALWARRLGPERRVPLYATGGAVLVAAIGLVLFARDFVFGLLGKSGDLTGRVETWQKVIDLAEQRPWFGWGWVSYWAPWAEPFASLDEKAGIQVMSAHNAWLDVWFQLGIVGLLAFAPLVVLTTWRVWFRAVDPPRRGYGPPLTYATSALWPFLVMIALLVQSLTESRLIIEGNWLLLVLLAVKSRFDFQLPSLEAEPTQLPWRRVPITSETGAVGVQR</sequence>
<dbReference type="GO" id="GO:0016874">
    <property type="term" value="F:ligase activity"/>
    <property type="evidence" value="ECO:0007669"/>
    <property type="project" value="UniProtKB-KW"/>
</dbReference>
<evidence type="ECO:0000256" key="3">
    <source>
        <dbReference type="ARBA" id="ARBA00022989"/>
    </source>
</evidence>
<proteinExistence type="predicted"/>
<keyword evidence="3 5" id="KW-1133">Transmembrane helix</keyword>
<keyword evidence="2 5" id="KW-0812">Transmembrane</keyword>
<dbReference type="OrthoDB" id="1118146at2"/>
<keyword evidence="7" id="KW-0436">Ligase</keyword>
<evidence type="ECO:0000256" key="5">
    <source>
        <dbReference type="SAM" id="Phobius"/>
    </source>
</evidence>
<reference evidence="7 8" key="1">
    <citation type="submission" date="2016-10" db="EMBL/GenBank/DDBJ databases">
        <authorList>
            <person name="de Groot N.N."/>
        </authorList>
    </citation>
    <scope>NUCLEOTIDE SEQUENCE [LARGE SCALE GENOMIC DNA]</scope>
    <source>
        <strain evidence="7 8">DSM 22788</strain>
    </source>
</reference>
<evidence type="ECO:0000259" key="6">
    <source>
        <dbReference type="Pfam" id="PF04932"/>
    </source>
</evidence>
<feature type="transmembrane region" description="Helical" evidence="5">
    <location>
        <begin position="90"/>
        <end position="109"/>
    </location>
</feature>
<evidence type="ECO:0000256" key="4">
    <source>
        <dbReference type="ARBA" id="ARBA00023136"/>
    </source>
</evidence>
<feature type="transmembrane region" description="Helical" evidence="5">
    <location>
        <begin position="387"/>
        <end position="405"/>
    </location>
</feature>
<dbReference type="EMBL" id="FNKB01000001">
    <property type="protein sequence ID" value="SDQ20012.1"/>
    <property type="molecule type" value="Genomic_DNA"/>
</dbReference>
<comment type="subcellular location">
    <subcellularLocation>
        <location evidence="1">Membrane</location>
        <topology evidence="1">Multi-pass membrane protein</topology>
    </subcellularLocation>
</comment>
<dbReference type="PANTHER" id="PTHR37422:SF13">
    <property type="entry name" value="LIPOPOLYSACCHARIDE BIOSYNTHESIS PROTEIN PA4999-RELATED"/>
    <property type="match status" value="1"/>
</dbReference>
<feature type="transmembrane region" description="Helical" evidence="5">
    <location>
        <begin position="178"/>
        <end position="199"/>
    </location>
</feature>
<dbReference type="GO" id="GO:0016020">
    <property type="term" value="C:membrane"/>
    <property type="evidence" value="ECO:0007669"/>
    <property type="project" value="UniProtKB-SubCell"/>
</dbReference>
<dbReference type="Pfam" id="PF04932">
    <property type="entry name" value="Wzy_C"/>
    <property type="match status" value="1"/>
</dbReference>
<gene>
    <name evidence="7" type="ORF">SAMN04488565_1283</name>
</gene>
<feature type="domain" description="O-antigen ligase-related" evidence="6">
    <location>
        <begin position="217"/>
        <end position="361"/>
    </location>
</feature>
<evidence type="ECO:0000313" key="8">
    <source>
        <dbReference type="Proteomes" id="UP000182690"/>
    </source>
</evidence>
<organism evidence="7 8">
    <name type="scientific">Leucobacter chromiiresistens</name>
    <dbReference type="NCBI Taxonomy" id="1079994"/>
    <lineage>
        <taxon>Bacteria</taxon>
        <taxon>Bacillati</taxon>
        <taxon>Actinomycetota</taxon>
        <taxon>Actinomycetes</taxon>
        <taxon>Micrococcales</taxon>
        <taxon>Microbacteriaceae</taxon>
        <taxon>Leucobacter</taxon>
    </lineage>
</organism>
<dbReference type="Proteomes" id="UP000182690">
    <property type="component" value="Unassembled WGS sequence"/>
</dbReference>
<feature type="transmembrane region" description="Helical" evidence="5">
    <location>
        <begin position="232"/>
        <end position="248"/>
    </location>
</feature>
<feature type="transmembrane region" description="Helical" evidence="5">
    <location>
        <begin position="64"/>
        <end position="84"/>
    </location>
</feature>
<evidence type="ECO:0000313" key="7">
    <source>
        <dbReference type="EMBL" id="SDQ20012.1"/>
    </source>
</evidence>
<dbReference type="RefSeq" id="WP_010154902.1">
    <property type="nucleotide sequence ID" value="NZ_FNKB01000001.1"/>
</dbReference>
<evidence type="ECO:0000256" key="2">
    <source>
        <dbReference type="ARBA" id="ARBA00022692"/>
    </source>
</evidence>
<evidence type="ECO:0000256" key="1">
    <source>
        <dbReference type="ARBA" id="ARBA00004141"/>
    </source>
</evidence>
<accession>A0A1H0YXT9</accession>
<dbReference type="InterPro" id="IPR051533">
    <property type="entry name" value="WaaL-like"/>
</dbReference>
<feature type="transmembrane region" description="Helical" evidence="5">
    <location>
        <begin position="121"/>
        <end position="140"/>
    </location>
</feature>
<name>A0A1H0YXT9_9MICO</name>
<feature type="transmembrane region" description="Helical" evidence="5">
    <location>
        <begin position="348"/>
        <end position="366"/>
    </location>
</feature>